<dbReference type="InterPro" id="IPR050261">
    <property type="entry name" value="FrsA_esterase"/>
</dbReference>
<dbReference type="InterPro" id="IPR002925">
    <property type="entry name" value="Dienelactn_hydro"/>
</dbReference>
<dbReference type="PANTHER" id="PTHR22946">
    <property type="entry name" value="DIENELACTONE HYDROLASE DOMAIN-CONTAINING PROTEIN-RELATED"/>
    <property type="match status" value="1"/>
</dbReference>
<dbReference type="Pfam" id="PF01738">
    <property type="entry name" value="DLH"/>
    <property type="match status" value="1"/>
</dbReference>
<evidence type="ECO:0000313" key="3">
    <source>
        <dbReference type="Proteomes" id="UP000183653"/>
    </source>
</evidence>
<dbReference type="PANTHER" id="PTHR22946:SF4">
    <property type="entry name" value="ESTERASE FRSA"/>
    <property type="match status" value="1"/>
</dbReference>
<organism evidence="2 3">
    <name type="scientific">Pseudomonas orientalis</name>
    <dbReference type="NCBI Taxonomy" id="76758"/>
    <lineage>
        <taxon>Bacteria</taxon>
        <taxon>Pseudomonadati</taxon>
        <taxon>Pseudomonadota</taxon>
        <taxon>Gammaproteobacteria</taxon>
        <taxon>Pseudomonadales</taxon>
        <taxon>Pseudomonadaceae</taxon>
        <taxon>Pseudomonas</taxon>
    </lineage>
</organism>
<evidence type="ECO:0000313" key="2">
    <source>
        <dbReference type="EMBL" id="SDU39819.1"/>
    </source>
</evidence>
<dbReference type="SUPFAM" id="SSF53474">
    <property type="entry name" value="alpha/beta-Hydrolases"/>
    <property type="match status" value="1"/>
</dbReference>
<dbReference type="Gene3D" id="3.40.50.1820">
    <property type="entry name" value="alpha/beta hydrolase"/>
    <property type="match status" value="1"/>
</dbReference>
<dbReference type="InterPro" id="IPR029058">
    <property type="entry name" value="AB_hydrolase_fold"/>
</dbReference>
<evidence type="ECO:0000259" key="1">
    <source>
        <dbReference type="Pfam" id="PF01738"/>
    </source>
</evidence>
<dbReference type="AlphaFoldDB" id="A0A8B3Y5I8"/>
<dbReference type="EMBL" id="LT629782">
    <property type="protein sequence ID" value="SDU39819.1"/>
    <property type="molecule type" value="Genomic_DNA"/>
</dbReference>
<keyword evidence="2" id="KW-0378">Hydrolase</keyword>
<dbReference type="GO" id="GO:0016787">
    <property type="term" value="F:hydrolase activity"/>
    <property type="evidence" value="ECO:0007669"/>
    <property type="project" value="UniProtKB-KW"/>
</dbReference>
<name>A0A8B3Y5I8_9PSED</name>
<keyword evidence="3" id="KW-1185">Reference proteome</keyword>
<proteinExistence type="predicted"/>
<reference evidence="2 3" key="1">
    <citation type="submission" date="2016-10" db="EMBL/GenBank/DDBJ databases">
        <authorList>
            <person name="Varghese N."/>
            <person name="Submissions S."/>
        </authorList>
    </citation>
    <scope>NUCLEOTIDE SEQUENCE [LARGE SCALE GENOMIC DNA]</scope>
    <source>
        <strain evidence="2 3">BS2775</strain>
    </source>
</reference>
<dbReference type="Proteomes" id="UP000183653">
    <property type="component" value="Chromosome I"/>
</dbReference>
<accession>A0A8B3Y5I8</accession>
<sequence length="285" mass="30505">MLAKSVNDNAHILNQRGALKFFASKLAPTVALLLLRVLQLEKTMSQVTVRSVVYQIDGQSYESRLAFDASHKGPLPGLLMAPNWMGVSAGAEEIAKTVASKGYVVLIADLYGQTVRPTNGDEAGAAMMPLKNDRPLLNKRMQAAFEQLQGQTEAAVDTSKLATFGFCFGGCCSLELARTGAPVKAAISFHGTLDTPNPADAQNIKGAVLVLHGACDPLVPKEQLPAFEEEMNAAGVDWQLLSYGGAVHSFTDPHANVPGKMMYDAKTAARAFQSMHNLLDEVFKG</sequence>
<protein>
    <submittedName>
        <fullName evidence="2">Dienelactone hydrolase</fullName>
    </submittedName>
</protein>
<feature type="domain" description="Dienelactone hydrolase" evidence="1">
    <location>
        <begin position="71"/>
        <end position="282"/>
    </location>
</feature>
<gene>
    <name evidence="2" type="ORF">SAMN04490197_5673</name>
</gene>